<name>G9WFZ8_9LACO</name>
<dbReference type="GO" id="GO:0006629">
    <property type="term" value="P:lipid metabolic process"/>
    <property type="evidence" value="ECO:0007669"/>
    <property type="project" value="InterPro"/>
</dbReference>
<dbReference type="eggNOG" id="COG0584">
    <property type="taxonomic scope" value="Bacteria"/>
</dbReference>
<proteinExistence type="predicted"/>
<dbReference type="PATRIC" id="fig|1045004.4.peg.1468"/>
<dbReference type="EMBL" id="AFVZ01000001">
    <property type="protein sequence ID" value="EHN59576.1"/>
    <property type="molecule type" value="Genomic_DNA"/>
</dbReference>
<dbReference type="OrthoDB" id="384721at2"/>
<organism evidence="2 3">
    <name type="scientific">Oenococcus kitaharae DSM 17330</name>
    <dbReference type="NCBI Taxonomy" id="1045004"/>
    <lineage>
        <taxon>Bacteria</taxon>
        <taxon>Bacillati</taxon>
        <taxon>Bacillota</taxon>
        <taxon>Bacilli</taxon>
        <taxon>Lactobacillales</taxon>
        <taxon>Lactobacillaceae</taxon>
        <taxon>Oenococcus</taxon>
    </lineage>
</organism>
<keyword evidence="3" id="KW-1185">Reference proteome</keyword>
<dbReference type="Proteomes" id="UP000004959">
    <property type="component" value="Chromosome"/>
</dbReference>
<gene>
    <name evidence="2" type="ORF">OKIT_1495</name>
</gene>
<sequence length="250" mass="29062">MNTLVFAHRGYKLVAPENTLPSFKAALKYPIDGLEIDLHMTADGELVIIHDEKVDRTSNGQGYVKDMTLAQLQALDFGSWFSERFRGLQIMRFSDFLDWLATINYKGLLLIELKTDHVDYPGIEEHALAISREHQGAWSTIFQSFNPKTLQKLYHLDARLHIDRLSFIPNPKDFFACHADRIQHINLDLRFALNRLLLKYFNRGQKFIPWVVDDQRYLERAFRQPLSAVITNQVARATLLRDKIQGIYES</sequence>
<evidence type="ECO:0000313" key="3">
    <source>
        <dbReference type="Proteomes" id="UP000004959"/>
    </source>
</evidence>
<accession>G9WFZ8</accession>
<dbReference type="STRING" id="336988.NT96_01125"/>
<dbReference type="SUPFAM" id="SSF51695">
    <property type="entry name" value="PLC-like phosphodiesterases"/>
    <property type="match status" value="1"/>
</dbReference>
<evidence type="ECO:0000259" key="1">
    <source>
        <dbReference type="PROSITE" id="PS51704"/>
    </source>
</evidence>
<dbReference type="RefSeq" id="WP_007746569.1">
    <property type="nucleotide sequence ID" value="NZ_CM001398.1"/>
</dbReference>
<dbReference type="Pfam" id="PF03009">
    <property type="entry name" value="GDPD"/>
    <property type="match status" value="1"/>
</dbReference>
<comment type="caution">
    <text evidence="2">The sequence shown here is derived from an EMBL/GenBank/DDBJ whole genome shotgun (WGS) entry which is preliminary data.</text>
</comment>
<protein>
    <submittedName>
        <fullName evidence="2">Glycerophosphoryl diester phosphodiesterase</fullName>
    </submittedName>
</protein>
<dbReference type="PANTHER" id="PTHR46211">
    <property type="entry name" value="GLYCEROPHOSPHORYL DIESTER PHOSPHODIESTERASE"/>
    <property type="match status" value="1"/>
</dbReference>
<dbReference type="GO" id="GO:0008081">
    <property type="term" value="F:phosphoric diester hydrolase activity"/>
    <property type="evidence" value="ECO:0007669"/>
    <property type="project" value="InterPro"/>
</dbReference>
<dbReference type="AlphaFoldDB" id="G9WFZ8"/>
<feature type="domain" description="GP-PDE" evidence="1">
    <location>
        <begin position="3"/>
        <end position="241"/>
    </location>
</feature>
<reference evidence="2 3" key="1">
    <citation type="journal article" date="2012" name="PLoS ONE">
        <title>Functional divergence in the genus oenococcus as predicted by genome sequencing of the newly-described species, Oenococcus kitaharae.</title>
        <authorList>
            <person name="Borneman A.R."/>
            <person name="McCarthy J.M."/>
            <person name="Chambers P.J."/>
            <person name="Bartowsky E.J."/>
        </authorList>
    </citation>
    <scope>NUCLEOTIDE SEQUENCE [LARGE SCALE GENOMIC DNA]</scope>
    <source>
        <strain evidence="3">DSM17330</strain>
    </source>
</reference>
<dbReference type="InterPro" id="IPR030395">
    <property type="entry name" value="GP_PDE_dom"/>
</dbReference>
<dbReference type="InterPro" id="IPR017946">
    <property type="entry name" value="PLC-like_Pdiesterase_TIM-brl"/>
</dbReference>
<dbReference type="PANTHER" id="PTHR46211:SF1">
    <property type="entry name" value="GLYCEROPHOSPHODIESTER PHOSPHODIESTERASE, CYTOPLASMIC"/>
    <property type="match status" value="1"/>
</dbReference>
<dbReference type="Gene3D" id="3.20.20.190">
    <property type="entry name" value="Phosphatidylinositol (PI) phosphodiesterase"/>
    <property type="match status" value="1"/>
</dbReference>
<evidence type="ECO:0000313" key="2">
    <source>
        <dbReference type="EMBL" id="EHN59576.1"/>
    </source>
</evidence>
<dbReference type="HOGENOM" id="CLU_030006_3_5_9"/>
<dbReference type="PROSITE" id="PS51704">
    <property type="entry name" value="GP_PDE"/>
    <property type="match status" value="1"/>
</dbReference>